<keyword evidence="2" id="KW-1185">Reference proteome</keyword>
<dbReference type="Proteomes" id="UP000887159">
    <property type="component" value="Unassembled WGS sequence"/>
</dbReference>
<accession>A0A8X6S786</accession>
<dbReference type="AlphaFoldDB" id="A0A8X6S786"/>
<dbReference type="InterPro" id="IPR036397">
    <property type="entry name" value="RNaseH_sf"/>
</dbReference>
<name>A0A8X6S786_TRICX</name>
<sequence>MMDRISICKALAKRREIDPFLKHMVTGDEKFVTYYNIVRKRSWSKCAESAQTVAKSGLTARKDTSTVERNSGLGRPRAKMTREDRNLSIISWHSRDTTASLVEPNFKNVTVSKKLNERGLCVTRPVLCVSLSSENSRVRLKCRRVHRD</sequence>
<protein>
    <recommendedName>
        <fullName evidence="3">Transposase</fullName>
    </recommendedName>
</protein>
<dbReference type="Gene3D" id="3.30.420.10">
    <property type="entry name" value="Ribonuclease H-like superfamily/Ribonuclease H"/>
    <property type="match status" value="1"/>
</dbReference>
<evidence type="ECO:0000313" key="2">
    <source>
        <dbReference type="Proteomes" id="UP000887159"/>
    </source>
</evidence>
<evidence type="ECO:0000313" key="1">
    <source>
        <dbReference type="EMBL" id="GFY08747.1"/>
    </source>
</evidence>
<reference evidence="1" key="1">
    <citation type="submission" date="2020-08" db="EMBL/GenBank/DDBJ databases">
        <title>Multicomponent nature underlies the extraordinary mechanical properties of spider dragline silk.</title>
        <authorList>
            <person name="Kono N."/>
            <person name="Nakamura H."/>
            <person name="Mori M."/>
            <person name="Yoshida Y."/>
            <person name="Ohtoshi R."/>
            <person name="Malay A.D."/>
            <person name="Moran D.A.P."/>
            <person name="Tomita M."/>
            <person name="Numata K."/>
            <person name="Arakawa K."/>
        </authorList>
    </citation>
    <scope>NUCLEOTIDE SEQUENCE</scope>
</reference>
<evidence type="ECO:0008006" key="3">
    <source>
        <dbReference type="Google" id="ProtNLM"/>
    </source>
</evidence>
<dbReference type="EMBL" id="BMAU01021283">
    <property type="protein sequence ID" value="GFY08747.1"/>
    <property type="molecule type" value="Genomic_DNA"/>
</dbReference>
<dbReference type="GO" id="GO:0003676">
    <property type="term" value="F:nucleic acid binding"/>
    <property type="evidence" value="ECO:0007669"/>
    <property type="project" value="InterPro"/>
</dbReference>
<comment type="caution">
    <text evidence="1">The sequence shown here is derived from an EMBL/GenBank/DDBJ whole genome shotgun (WGS) entry which is preliminary data.</text>
</comment>
<organism evidence="1 2">
    <name type="scientific">Trichonephila clavipes</name>
    <name type="common">Golden silk orbweaver</name>
    <name type="synonym">Nephila clavipes</name>
    <dbReference type="NCBI Taxonomy" id="2585209"/>
    <lineage>
        <taxon>Eukaryota</taxon>
        <taxon>Metazoa</taxon>
        <taxon>Ecdysozoa</taxon>
        <taxon>Arthropoda</taxon>
        <taxon>Chelicerata</taxon>
        <taxon>Arachnida</taxon>
        <taxon>Araneae</taxon>
        <taxon>Araneomorphae</taxon>
        <taxon>Entelegynae</taxon>
        <taxon>Araneoidea</taxon>
        <taxon>Nephilidae</taxon>
        <taxon>Trichonephila</taxon>
    </lineage>
</organism>
<gene>
    <name evidence="1" type="primary">NCL1_63474</name>
    <name evidence="1" type="ORF">TNCV_5006601</name>
</gene>
<proteinExistence type="predicted"/>